<evidence type="ECO:0000256" key="4">
    <source>
        <dbReference type="ARBA" id="ARBA00022723"/>
    </source>
</evidence>
<dbReference type="PANTHER" id="PTHR13182">
    <property type="entry name" value="ZINC FINGER PROTEIN 622"/>
    <property type="match status" value="1"/>
</dbReference>
<dbReference type="Gene3D" id="3.30.160.60">
    <property type="entry name" value="Classic Zinc Finger"/>
    <property type="match status" value="1"/>
</dbReference>
<feature type="domain" description="C2H2-type" evidence="9">
    <location>
        <begin position="71"/>
        <end position="100"/>
    </location>
</feature>
<name>A0A2V3J532_9FLOR</name>
<dbReference type="InterPro" id="IPR013087">
    <property type="entry name" value="Znf_C2H2_type"/>
</dbReference>
<keyword evidence="3" id="KW-0690">Ribosome biogenesis</keyword>
<dbReference type="STRING" id="448386.A0A2V3J532"/>
<dbReference type="SMART" id="SM00451">
    <property type="entry name" value="ZnF_U1"/>
    <property type="match status" value="2"/>
</dbReference>
<comment type="subcellular location">
    <subcellularLocation>
        <location evidence="1">Cytoplasm</location>
    </subcellularLocation>
</comment>
<evidence type="ECO:0000256" key="3">
    <source>
        <dbReference type="ARBA" id="ARBA00022517"/>
    </source>
</evidence>
<dbReference type="PROSITE" id="PS50157">
    <property type="entry name" value="ZINC_FINGER_C2H2_2"/>
    <property type="match status" value="2"/>
</dbReference>
<dbReference type="GO" id="GO:0005737">
    <property type="term" value="C:cytoplasm"/>
    <property type="evidence" value="ECO:0007669"/>
    <property type="project" value="UniProtKB-SubCell"/>
</dbReference>
<evidence type="ECO:0000256" key="6">
    <source>
        <dbReference type="ARBA" id="ARBA00022833"/>
    </source>
</evidence>
<evidence type="ECO:0000313" key="11">
    <source>
        <dbReference type="Proteomes" id="UP000247409"/>
    </source>
</evidence>
<keyword evidence="2" id="KW-0963">Cytoplasm</keyword>
<sequence length="400" mass="45340">MDGSHSVRCTSCNVLVTGAEALRTHYRSDIHLVNVKRRVSGLAGLSVEEFTRRVQALQAAKSEQQKGKRGVSCDVCQKRFASEKALQNHEMSRRHREKVRSMNHDGSEWMSSIHSASEIADEEVVDVMDGEDEQVEHTLQERMAEWGTHDGFGGVFDNVWFESAEEALEHLQGCGVFVAFHERLRDVEGLMRYLSQKVGVGFACIECDRVFRSSQAARKHMRDVGHCGMTDDDEAWMVEFGEFYDWSGGAKREEDEEEGWEEVENEEELGDMAGVVVVREQKASESAMPILALEKGEEDGRDEVGLVVGDKVVGHRSLARYYRQRARGVEESAAVVAVRQERRMMELSRRAKDGTLPLRVRRLAALRESRFALAVGRGNYYSRKARFKQRMVVLNSGYRA</sequence>
<organism evidence="10 11">
    <name type="scientific">Gracilariopsis chorda</name>
    <dbReference type="NCBI Taxonomy" id="448386"/>
    <lineage>
        <taxon>Eukaryota</taxon>
        <taxon>Rhodophyta</taxon>
        <taxon>Florideophyceae</taxon>
        <taxon>Rhodymeniophycidae</taxon>
        <taxon>Gracilariales</taxon>
        <taxon>Gracilariaceae</taxon>
        <taxon>Gracilariopsis</taxon>
    </lineage>
</organism>
<dbReference type="InterPro" id="IPR036236">
    <property type="entry name" value="Znf_C2H2_sf"/>
</dbReference>
<dbReference type="SMART" id="SM00355">
    <property type="entry name" value="ZnF_C2H2"/>
    <property type="match status" value="3"/>
</dbReference>
<gene>
    <name evidence="10" type="ORF">BWQ96_01056</name>
</gene>
<feature type="domain" description="C2H2-type" evidence="9">
    <location>
        <begin position="202"/>
        <end position="231"/>
    </location>
</feature>
<accession>A0A2V3J532</accession>
<comment type="caution">
    <text evidence="10">The sequence shown here is derived from an EMBL/GenBank/DDBJ whole genome shotgun (WGS) entry which is preliminary data.</text>
</comment>
<dbReference type="EMBL" id="NBIV01000008">
    <property type="protein sequence ID" value="PXF49107.1"/>
    <property type="molecule type" value="Genomic_DNA"/>
</dbReference>
<dbReference type="Pfam" id="PF12756">
    <property type="entry name" value="zf-C2H2_2"/>
    <property type="match status" value="1"/>
</dbReference>
<dbReference type="Pfam" id="PF12874">
    <property type="entry name" value="zf-met"/>
    <property type="match status" value="2"/>
</dbReference>
<dbReference type="GO" id="GO:0003676">
    <property type="term" value="F:nucleic acid binding"/>
    <property type="evidence" value="ECO:0007669"/>
    <property type="project" value="InterPro"/>
</dbReference>
<protein>
    <submittedName>
        <fullName evidence="10">Cytoplasmic 60S subunit biogenesis factor</fullName>
    </submittedName>
</protein>
<evidence type="ECO:0000256" key="2">
    <source>
        <dbReference type="ARBA" id="ARBA00022490"/>
    </source>
</evidence>
<evidence type="ECO:0000313" key="10">
    <source>
        <dbReference type="EMBL" id="PXF49107.1"/>
    </source>
</evidence>
<dbReference type="SUPFAM" id="SSF57667">
    <property type="entry name" value="beta-beta-alpha zinc fingers"/>
    <property type="match status" value="2"/>
</dbReference>
<evidence type="ECO:0000259" key="9">
    <source>
        <dbReference type="PROSITE" id="PS50157"/>
    </source>
</evidence>
<evidence type="ECO:0000256" key="7">
    <source>
        <dbReference type="ARBA" id="ARBA00034126"/>
    </source>
</evidence>
<dbReference type="PROSITE" id="PS00028">
    <property type="entry name" value="ZINC_FINGER_C2H2_1"/>
    <property type="match status" value="3"/>
</dbReference>
<dbReference type="InterPro" id="IPR041661">
    <property type="entry name" value="ZN622/Rei1/Reh1_Znf-C2H2"/>
</dbReference>
<dbReference type="GO" id="GO:0030687">
    <property type="term" value="C:preribosome, large subunit precursor"/>
    <property type="evidence" value="ECO:0007669"/>
    <property type="project" value="TreeGrafter"/>
</dbReference>
<dbReference type="OrthoDB" id="19329at2759"/>
<comment type="similarity">
    <text evidence="7">Belongs to the REI1 family.</text>
</comment>
<keyword evidence="5" id="KW-0677">Repeat</keyword>
<evidence type="ECO:0000256" key="8">
    <source>
        <dbReference type="PROSITE-ProRule" id="PRU00042"/>
    </source>
</evidence>
<dbReference type="GO" id="GO:0042273">
    <property type="term" value="P:ribosomal large subunit biogenesis"/>
    <property type="evidence" value="ECO:0007669"/>
    <property type="project" value="TreeGrafter"/>
</dbReference>
<dbReference type="AlphaFoldDB" id="A0A2V3J532"/>
<keyword evidence="4" id="KW-0479">Metal-binding</keyword>
<keyword evidence="6" id="KW-0862">Zinc</keyword>
<dbReference type="InterPro" id="IPR003604">
    <property type="entry name" value="Matrin/U1-like-C_Znf_C2H2"/>
</dbReference>
<evidence type="ECO:0000256" key="5">
    <source>
        <dbReference type="ARBA" id="ARBA00022737"/>
    </source>
</evidence>
<proteinExistence type="inferred from homology"/>
<dbReference type="InterPro" id="IPR040025">
    <property type="entry name" value="Znf622/Rei1/Reh1"/>
</dbReference>
<dbReference type="PANTHER" id="PTHR13182:SF8">
    <property type="entry name" value="CYTOPLASMIC 60S SUBUNIT BIOGENESIS FACTOR ZNF622"/>
    <property type="match status" value="1"/>
</dbReference>
<evidence type="ECO:0000256" key="1">
    <source>
        <dbReference type="ARBA" id="ARBA00004496"/>
    </source>
</evidence>
<reference evidence="10 11" key="1">
    <citation type="journal article" date="2018" name="Mol. Biol. Evol.">
        <title>Analysis of the draft genome of the red seaweed Gracilariopsis chorda provides insights into genome size evolution in Rhodophyta.</title>
        <authorList>
            <person name="Lee J."/>
            <person name="Yang E.C."/>
            <person name="Graf L."/>
            <person name="Yang J.H."/>
            <person name="Qiu H."/>
            <person name="Zel Zion U."/>
            <person name="Chan C.X."/>
            <person name="Stephens T.G."/>
            <person name="Weber A.P.M."/>
            <person name="Boo G.H."/>
            <person name="Boo S.M."/>
            <person name="Kim K.M."/>
            <person name="Shin Y."/>
            <person name="Jung M."/>
            <person name="Lee S.J."/>
            <person name="Yim H.S."/>
            <person name="Lee J.H."/>
            <person name="Bhattacharya D."/>
            <person name="Yoon H.S."/>
        </authorList>
    </citation>
    <scope>NUCLEOTIDE SEQUENCE [LARGE SCALE GENOMIC DNA]</scope>
    <source>
        <strain evidence="10 11">SKKU-2015</strain>
        <tissue evidence="10">Whole body</tissue>
    </source>
</reference>
<dbReference type="GO" id="GO:0008270">
    <property type="term" value="F:zinc ion binding"/>
    <property type="evidence" value="ECO:0007669"/>
    <property type="project" value="UniProtKB-KW"/>
</dbReference>
<keyword evidence="11" id="KW-1185">Reference proteome</keyword>
<keyword evidence="8" id="KW-0863">Zinc-finger</keyword>
<dbReference type="Proteomes" id="UP000247409">
    <property type="component" value="Unassembled WGS sequence"/>
</dbReference>